<feature type="region of interest" description="Disordered" evidence="1">
    <location>
        <begin position="1"/>
        <end position="149"/>
    </location>
</feature>
<dbReference type="GO" id="GO:0005615">
    <property type="term" value="C:extracellular space"/>
    <property type="evidence" value="ECO:0007669"/>
    <property type="project" value="TreeGrafter"/>
</dbReference>
<feature type="compositionally biased region" description="Basic and acidic residues" evidence="1">
    <location>
        <begin position="32"/>
        <end position="41"/>
    </location>
</feature>
<dbReference type="GO" id="GO:0031012">
    <property type="term" value="C:extracellular matrix"/>
    <property type="evidence" value="ECO:0007669"/>
    <property type="project" value="TreeGrafter"/>
</dbReference>
<proteinExistence type="predicted"/>
<evidence type="ECO:0000256" key="1">
    <source>
        <dbReference type="SAM" id="MobiDB-lite"/>
    </source>
</evidence>
<sequence length="395" mass="41109">MDDVVRIIGGEERDVVKVADYSGSGNIGPRGPKGDKGDKGEQGPQGERGPVGPVGPKGDTGERGLKGENGQQGPQGLQGERGPQGPIGLTGPKGEQGDMGPRGPQGLEGAQGPRGLQGIQGDVGPRGQQGEQGPPGATGPKGDKGDPFRFSDFTAEQLLSLKGPKGEIGPQGPPGPAGANATPQTLSFNNGQLSISGGNTVTLPTTSSGGSAVESTTQKKYTYKTPKGSSWMNGESHFLFTRIGNSVVVGAKGDSWATISITPPNDQNFAKLPKRESDVNGKGGTWLIVQKPNASGTSFQGNYIIPEGFTPISSIYADLVNDNGITVGAVMFGDRDNQRLIRFHFDGKGTEARSTIPTRLLRLGVCTWVTEDDPPTKEFDKPLDGKLAISEIRKG</sequence>
<feature type="compositionally biased region" description="Low complexity" evidence="1">
    <location>
        <begin position="125"/>
        <end position="140"/>
    </location>
</feature>
<dbReference type="PANTHER" id="PTHR24023">
    <property type="entry name" value="COLLAGEN ALPHA"/>
    <property type="match status" value="1"/>
</dbReference>
<protein>
    <submittedName>
        <fullName evidence="2">Collagen triple helix repeat protein</fullName>
    </submittedName>
</protein>
<name>A0A8S5P4H4_9CAUD</name>
<reference evidence="2" key="1">
    <citation type="journal article" date="2021" name="Proc. Natl. Acad. Sci. U.S.A.">
        <title>A Catalog of Tens of Thousands of Viruses from Human Metagenomes Reveals Hidden Associations with Chronic Diseases.</title>
        <authorList>
            <person name="Tisza M.J."/>
            <person name="Buck C.B."/>
        </authorList>
    </citation>
    <scope>NUCLEOTIDE SEQUENCE</scope>
    <source>
        <strain evidence="2">Ctiam3</strain>
    </source>
</reference>
<accession>A0A8S5P4H4</accession>
<evidence type="ECO:0000313" key="2">
    <source>
        <dbReference type="EMBL" id="DAE01966.1"/>
    </source>
</evidence>
<dbReference type="PANTHER" id="PTHR24023:SF1082">
    <property type="entry name" value="COLLAGEN TRIPLE HELIX REPEAT"/>
    <property type="match status" value="1"/>
</dbReference>
<dbReference type="InterPro" id="IPR050149">
    <property type="entry name" value="Collagen_superfamily"/>
</dbReference>
<organism evidence="2">
    <name type="scientific">Siphoviridae sp. ctiam3</name>
    <dbReference type="NCBI Taxonomy" id="2825624"/>
    <lineage>
        <taxon>Viruses</taxon>
        <taxon>Duplodnaviria</taxon>
        <taxon>Heunggongvirae</taxon>
        <taxon>Uroviricota</taxon>
        <taxon>Caudoviricetes</taxon>
    </lineage>
</organism>
<keyword evidence="2" id="KW-0176">Collagen</keyword>
<feature type="region of interest" description="Disordered" evidence="1">
    <location>
        <begin position="162"/>
        <end position="189"/>
    </location>
</feature>
<dbReference type="EMBL" id="BK015338">
    <property type="protein sequence ID" value="DAE01966.1"/>
    <property type="molecule type" value="Genomic_DNA"/>
</dbReference>